<comment type="caution">
    <text evidence="2">The sequence shown here is derived from an EMBL/GenBank/DDBJ whole genome shotgun (WGS) entry which is preliminary data.</text>
</comment>
<dbReference type="InterPro" id="IPR036291">
    <property type="entry name" value="NAD(P)-bd_dom_sf"/>
</dbReference>
<dbReference type="CDD" id="cd05233">
    <property type="entry name" value="SDR_c"/>
    <property type="match status" value="1"/>
</dbReference>
<name>A0ABU4URA6_9PSEU</name>
<gene>
    <name evidence="2" type="ORF">SK854_06810</name>
</gene>
<reference evidence="2 3" key="1">
    <citation type="submission" date="2023-11" db="EMBL/GenBank/DDBJ databases">
        <title>Lentzea sokolovensis, sp. nov., Lentzea kristufkii, sp. nov., and Lentzea miocenensis, sp. nov., rare actinobacteria from Sokolov Coal Basin, Miocene lacustrine sediment, Czech Republic.</title>
        <authorList>
            <person name="Lara A."/>
            <person name="Kotroba L."/>
            <person name="Nouioui I."/>
            <person name="Neumann-Schaal M."/>
            <person name="Mast Y."/>
            <person name="Chronakova A."/>
        </authorList>
    </citation>
    <scope>NUCLEOTIDE SEQUENCE [LARGE SCALE GENOMIC DNA]</scope>
    <source>
        <strain evidence="2 3">BCCO 10_0061</strain>
    </source>
</reference>
<sequence length="255" mass="25324">MTTTSDLDGSSVVVTGAGSGIGRAAARQFALLGAKVVVADVNGDAAKTVAEEISAAGGTAVAVAGDLTEAAVVDEVITTAVSTFGGLDVLVCNAGIMDSMTAAADVSDEEWDRLIAVNLTSPFRLTRAALPHLLAQGKGAIVYTASEAALRGSAAGLAYTTAKTGLVGLMRSVAVMYRESGVRANAIAPGGTVTGISTSPDPAGHGPRVVGRYLPNVGRIAEAEEQAAAIVFLASAAASNITGVVLPVDNGWSAV</sequence>
<dbReference type="InterPro" id="IPR050259">
    <property type="entry name" value="SDR"/>
</dbReference>
<dbReference type="InterPro" id="IPR020904">
    <property type="entry name" value="Sc_DH/Rdtase_CS"/>
</dbReference>
<dbReference type="Gene3D" id="3.40.50.720">
    <property type="entry name" value="NAD(P)-binding Rossmann-like Domain"/>
    <property type="match status" value="1"/>
</dbReference>
<keyword evidence="3" id="KW-1185">Reference proteome</keyword>
<protein>
    <submittedName>
        <fullName evidence="2">SDR family oxidoreductase</fullName>
    </submittedName>
</protein>
<reference evidence="2 3" key="2">
    <citation type="submission" date="2023-11" db="EMBL/GenBank/DDBJ databases">
        <authorList>
            <person name="Lara A.C."/>
            <person name="Chronakova A."/>
        </authorList>
    </citation>
    <scope>NUCLEOTIDE SEQUENCE [LARGE SCALE GENOMIC DNA]</scope>
    <source>
        <strain evidence="2 3">BCCO 10_0061</strain>
    </source>
</reference>
<dbReference type="EMBL" id="JAXAVU010000004">
    <property type="protein sequence ID" value="MDX8141810.1"/>
    <property type="molecule type" value="Genomic_DNA"/>
</dbReference>
<dbReference type="PRINTS" id="PR00081">
    <property type="entry name" value="GDHRDH"/>
</dbReference>
<dbReference type="SUPFAM" id="SSF51735">
    <property type="entry name" value="NAD(P)-binding Rossmann-fold domains"/>
    <property type="match status" value="1"/>
</dbReference>
<dbReference type="PRINTS" id="PR00080">
    <property type="entry name" value="SDRFAMILY"/>
</dbReference>
<dbReference type="Proteomes" id="UP001285352">
    <property type="component" value="Unassembled WGS sequence"/>
</dbReference>
<dbReference type="Pfam" id="PF13561">
    <property type="entry name" value="adh_short_C2"/>
    <property type="match status" value="1"/>
</dbReference>
<dbReference type="RefSeq" id="WP_319974128.1">
    <property type="nucleotide sequence ID" value="NZ_JAXAVU010000004.1"/>
</dbReference>
<evidence type="ECO:0000313" key="2">
    <source>
        <dbReference type="EMBL" id="MDX8141810.1"/>
    </source>
</evidence>
<evidence type="ECO:0000256" key="1">
    <source>
        <dbReference type="ARBA" id="ARBA00006484"/>
    </source>
</evidence>
<comment type="similarity">
    <text evidence="1">Belongs to the short-chain dehydrogenases/reductases (SDR) family.</text>
</comment>
<dbReference type="PROSITE" id="PS00061">
    <property type="entry name" value="ADH_SHORT"/>
    <property type="match status" value="1"/>
</dbReference>
<evidence type="ECO:0000313" key="3">
    <source>
        <dbReference type="Proteomes" id="UP001285352"/>
    </source>
</evidence>
<dbReference type="PANTHER" id="PTHR42879">
    <property type="entry name" value="3-OXOACYL-(ACYL-CARRIER-PROTEIN) REDUCTASE"/>
    <property type="match status" value="1"/>
</dbReference>
<organism evidence="2 3">
    <name type="scientific">Lentzea sokolovensis</name>
    <dbReference type="NCBI Taxonomy" id="3095429"/>
    <lineage>
        <taxon>Bacteria</taxon>
        <taxon>Bacillati</taxon>
        <taxon>Actinomycetota</taxon>
        <taxon>Actinomycetes</taxon>
        <taxon>Pseudonocardiales</taxon>
        <taxon>Pseudonocardiaceae</taxon>
        <taxon>Lentzea</taxon>
    </lineage>
</organism>
<accession>A0ABU4URA6</accession>
<proteinExistence type="inferred from homology"/>
<dbReference type="InterPro" id="IPR002347">
    <property type="entry name" value="SDR_fam"/>
</dbReference>
<dbReference type="PANTHER" id="PTHR42879:SF2">
    <property type="entry name" value="3-OXOACYL-[ACYL-CARRIER-PROTEIN] REDUCTASE FABG"/>
    <property type="match status" value="1"/>
</dbReference>